<dbReference type="SMART" id="SM00173">
    <property type="entry name" value="RAS"/>
    <property type="match status" value="1"/>
</dbReference>
<name>A0A146KIW7_9EUKA</name>
<gene>
    <name evidence="2" type="ORF">TPC1_11715</name>
</gene>
<dbReference type="GO" id="GO:0005525">
    <property type="term" value="F:GTP binding"/>
    <property type="evidence" value="ECO:0007669"/>
    <property type="project" value="InterPro"/>
</dbReference>
<protein>
    <submittedName>
        <fullName evidence="2">Rab-like protein</fullName>
    </submittedName>
</protein>
<evidence type="ECO:0000256" key="1">
    <source>
        <dbReference type="ARBA" id="ARBA00022741"/>
    </source>
</evidence>
<dbReference type="InterPro" id="IPR005225">
    <property type="entry name" value="Small_GTP-bd"/>
</dbReference>
<dbReference type="NCBIfam" id="TIGR00231">
    <property type="entry name" value="small_GTP"/>
    <property type="match status" value="1"/>
</dbReference>
<dbReference type="InterPro" id="IPR027417">
    <property type="entry name" value="P-loop_NTPase"/>
</dbReference>
<reference evidence="2" key="1">
    <citation type="submission" date="2015-07" db="EMBL/GenBank/DDBJ databases">
        <title>Adaptation to a free-living lifestyle via gene acquisitions in the diplomonad Trepomonas sp. PC1.</title>
        <authorList>
            <person name="Xu F."/>
            <person name="Jerlstrom-Hultqvist J."/>
            <person name="Kolisko M."/>
            <person name="Simpson A.G.B."/>
            <person name="Roger A.J."/>
            <person name="Svard S.G."/>
            <person name="Andersson J.O."/>
        </authorList>
    </citation>
    <scope>NUCLEOTIDE SEQUENCE</scope>
    <source>
        <strain evidence="2">PC1</strain>
    </source>
</reference>
<dbReference type="SUPFAM" id="SSF52540">
    <property type="entry name" value="P-loop containing nucleoside triphosphate hydrolases"/>
    <property type="match status" value="1"/>
</dbReference>
<dbReference type="Pfam" id="PF00071">
    <property type="entry name" value="Ras"/>
    <property type="match status" value="1"/>
</dbReference>
<dbReference type="GO" id="GO:0003924">
    <property type="term" value="F:GTPase activity"/>
    <property type="evidence" value="ECO:0007669"/>
    <property type="project" value="InterPro"/>
</dbReference>
<dbReference type="PANTHER" id="PTHR47978">
    <property type="match status" value="1"/>
</dbReference>
<dbReference type="PROSITE" id="PS51420">
    <property type="entry name" value="RHO"/>
    <property type="match status" value="1"/>
</dbReference>
<accession>A0A146KIW7</accession>
<evidence type="ECO:0000313" key="2">
    <source>
        <dbReference type="EMBL" id="JAP95331.1"/>
    </source>
</evidence>
<dbReference type="SMART" id="SM00175">
    <property type="entry name" value="RAB"/>
    <property type="match status" value="1"/>
</dbReference>
<dbReference type="PRINTS" id="PR00449">
    <property type="entry name" value="RASTRNSFRMNG"/>
</dbReference>
<dbReference type="PROSITE" id="PS51419">
    <property type="entry name" value="RAB"/>
    <property type="match status" value="1"/>
</dbReference>
<dbReference type="PROSITE" id="PS51421">
    <property type="entry name" value="RAS"/>
    <property type="match status" value="1"/>
</dbReference>
<feature type="non-terminal residue" evidence="2">
    <location>
        <position position="174"/>
    </location>
</feature>
<proteinExistence type="predicted"/>
<dbReference type="SMART" id="SM00174">
    <property type="entry name" value="RHO"/>
    <property type="match status" value="1"/>
</dbReference>
<dbReference type="AlphaFoldDB" id="A0A146KIW7"/>
<organism evidence="2">
    <name type="scientific">Trepomonas sp. PC1</name>
    <dbReference type="NCBI Taxonomy" id="1076344"/>
    <lineage>
        <taxon>Eukaryota</taxon>
        <taxon>Metamonada</taxon>
        <taxon>Diplomonadida</taxon>
        <taxon>Hexamitidae</taxon>
        <taxon>Hexamitinae</taxon>
        <taxon>Trepomonas</taxon>
    </lineage>
</organism>
<dbReference type="InterPro" id="IPR001806">
    <property type="entry name" value="Small_GTPase"/>
</dbReference>
<sequence length="174" mass="20171">QYKIVLLGDMSVGKTCITQRFAQDIFTPFVEPTIISAFQSKQFQIDRDNSIRLDLWDTAGQEKYASLLPMYYREAKAAIIVFDVSNPVTFQRALDWMKEMKDKCPIYLCANKIDLHDRKVSTQQAEELANMNNMEYFEVSALSGQGIKQMFEQIARKMTIRQPLASIERKQIIK</sequence>
<dbReference type="Gene3D" id="3.40.50.300">
    <property type="entry name" value="P-loop containing nucleotide triphosphate hydrolases"/>
    <property type="match status" value="1"/>
</dbReference>
<dbReference type="EMBL" id="GDID01001275">
    <property type="protein sequence ID" value="JAP95331.1"/>
    <property type="molecule type" value="Transcribed_RNA"/>
</dbReference>
<keyword evidence="1" id="KW-0547">Nucleotide-binding</keyword>
<dbReference type="SMART" id="SM00176">
    <property type="entry name" value="RAN"/>
    <property type="match status" value="1"/>
</dbReference>
<dbReference type="FunFam" id="3.40.50.300:FF:000808">
    <property type="entry name" value="Small GTP-binding protein, putative"/>
    <property type="match status" value="1"/>
</dbReference>
<feature type="non-terminal residue" evidence="2">
    <location>
        <position position="1"/>
    </location>
</feature>